<comment type="function">
    <text evidence="5">Component of ribonuclease P, a protein complex that generates mature tRNA molecules by cleaving their 5'-ends.</text>
</comment>
<dbReference type="GO" id="GO:0004526">
    <property type="term" value="F:ribonuclease P activity"/>
    <property type="evidence" value="ECO:0007669"/>
    <property type="project" value="UniProtKB-EC"/>
</dbReference>
<dbReference type="Proteomes" id="UP000268321">
    <property type="component" value="Unassembled WGS sequence"/>
</dbReference>
<protein>
    <recommendedName>
        <fullName evidence="5">Ribonuclease P/MRP protein subunit POP5</fullName>
        <ecNumber evidence="5">3.1.26.5</ecNumber>
    </recommendedName>
</protein>
<dbReference type="GO" id="GO:0005730">
    <property type="term" value="C:nucleolus"/>
    <property type="evidence" value="ECO:0007669"/>
    <property type="project" value="TreeGrafter"/>
</dbReference>
<dbReference type="GO" id="GO:0001682">
    <property type="term" value="P:tRNA 5'-leader removal"/>
    <property type="evidence" value="ECO:0007669"/>
    <property type="project" value="InterPro"/>
</dbReference>
<dbReference type="InterPro" id="IPR002759">
    <property type="entry name" value="Pop5/Rpp14/Rnp2-like"/>
</dbReference>
<keyword evidence="4" id="KW-0539">Nucleus</keyword>
<evidence type="ECO:0000256" key="4">
    <source>
        <dbReference type="ARBA" id="ARBA00023242"/>
    </source>
</evidence>
<dbReference type="InterPro" id="IPR038085">
    <property type="entry name" value="Rnp2-like_sf"/>
</dbReference>
<dbReference type="GO" id="GO:0000172">
    <property type="term" value="C:ribonuclease MRP complex"/>
    <property type="evidence" value="ECO:0007669"/>
    <property type="project" value="TreeGrafter"/>
</dbReference>
<dbReference type="GO" id="GO:0030681">
    <property type="term" value="C:multimeric ribonuclease P complex"/>
    <property type="evidence" value="ECO:0007669"/>
    <property type="project" value="TreeGrafter"/>
</dbReference>
<reference evidence="7" key="1">
    <citation type="journal article" date="2018" name="Nat. Microbiol.">
        <title>Leveraging single-cell genomics to expand the fungal tree of life.</title>
        <authorList>
            <person name="Ahrendt S.R."/>
            <person name="Quandt C.A."/>
            <person name="Ciobanu D."/>
            <person name="Clum A."/>
            <person name="Salamov A."/>
            <person name="Andreopoulos B."/>
            <person name="Cheng J.F."/>
            <person name="Woyke T."/>
            <person name="Pelin A."/>
            <person name="Henrissat B."/>
            <person name="Reynolds N.K."/>
            <person name="Benny G.L."/>
            <person name="Smith M.E."/>
            <person name="James T.Y."/>
            <person name="Grigoriev I.V."/>
        </authorList>
    </citation>
    <scope>NUCLEOTIDE SEQUENCE [LARGE SCALE GENOMIC DNA]</scope>
    <source>
        <strain evidence="7">Baker2002</strain>
    </source>
</reference>
<dbReference type="OrthoDB" id="24745at2759"/>
<keyword evidence="3 5" id="KW-0819">tRNA processing</keyword>
<dbReference type="EC" id="3.1.26.5" evidence="5"/>
<accession>A0A4P9ZBE5</accession>
<dbReference type="InterPro" id="IPR016819">
    <property type="entry name" value="RNase_P/MRP_POP5"/>
</dbReference>
<evidence type="ECO:0000256" key="1">
    <source>
        <dbReference type="ARBA" id="ARBA00004123"/>
    </source>
</evidence>
<proteinExistence type="inferred from homology"/>
<evidence type="ECO:0000256" key="5">
    <source>
        <dbReference type="PIRNR" id="PIRNR023803"/>
    </source>
</evidence>
<dbReference type="EMBL" id="ML004479">
    <property type="protein sequence ID" value="RKP29652.1"/>
    <property type="molecule type" value="Genomic_DNA"/>
</dbReference>
<dbReference type="SUPFAM" id="SSF160350">
    <property type="entry name" value="Rnp2-like"/>
    <property type="match status" value="1"/>
</dbReference>
<dbReference type="PANTHER" id="PTHR15441:SF2">
    <property type="entry name" value="RIBONUCLEASE P_MRP PROTEIN SUBUNIT POP5"/>
    <property type="match status" value="1"/>
</dbReference>
<dbReference type="PIRSF" id="PIRSF023803">
    <property type="entry name" value="Ribonuclease_P_prd"/>
    <property type="match status" value="1"/>
</dbReference>
<comment type="catalytic activity">
    <reaction evidence="5">
        <text>Endonucleolytic cleavage of RNA, removing 5'-extranucleotides from tRNA precursor.</text>
        <dbReference type="EC" id="3.1.26.5"/>
    </reaction>
</comment>
<name>A0A4P9ZBE5_9ASCO</name>
<comment type="subcellular location">
    <subcellularLocation>
        <location evidence="1">Nucleus</location>
    </subcellularLocation>
</comment>
<dbReference type="PANTHER" id="PTHR15441">
    <property type="entry name" value="RIBONUCLEASE P PROTEIN SUBUNIT P14"/>
    <property type="match status" value="1"/>
</dbReference>
<comment type="similarity">
    <text evidence="2 5">Belongs to the eukaryotic/archaeal RNase P protein component 2 family.</text>
</comment>
<organism evidence="6 7">
    <name type="scientific">Metschnikowia bicuspidata</name>
    <dbReference type="NCBI Taxonomy" id="27322"/>
    <lineage>
        <taxon>Eukaryota</taxon>
        <taxon>Fungi</taxon>
        <taxon>Dikarya</taxon>
        <taxon>Ascomycota</taxon>
        <taxon>Saccharomycotina</taxon>
        <taxon>Pichiomycetes</taxon>
        <taxon>Metschnikowiaceae</taxon>
        <taxon>Metschnikowia</taxon>
    </lineage>
</organism>
<evidence type="ECO:0000256" key="2">
    <source>
        <dbReference type="ARBA" id="ARBA00010800"/>
    </source>
</evidence>
<gene>
    <name evidence="6" type="ORF">METBISCDRAFT_18127</name>
</gene>
<keyword evidence="7" id="KW-1185">Reference proteome</keyword>
<dbReference type="AlphaFoldDB" id="A0A4P9ZBE5"/>
<evidence type="ECO:0000256" key="3">
    <source>
        <dbReference type="ARBA" id="ARBA00022694"/>
    </source>
</evidence>
<evidence type="ECO:0000313" key="6">
    <source>
        <dbReference type="EMBL" id="RKP29652.1"/>
    </source>
</evidence>
<evidence type="ECO:0000313" key="7">
    <source>
        <dbReference type="Proteomes" id="UP000268321"/>
    </source>
</evidence>
<dbReference type="Pfam" id="PF01900">
    <property type="entry name" value="RNase_P_Rpp14"/>
    <property type="match status" value="1"/>
</dbReference>
<dbReference type="Gene3D" id="3.30.70.3250">
    <property type="entry name" value="Ribonuclease P, Pop5 subunit"/>
    <property type="match status" value="1"/>
</dbReference>
<dbReference type="GO" id="GO:0033204">
    <property type="term" value="F:ribonuclease P RNA binding"/>
    <property type="evidence" value="ECO:0007669"/>
    <property type="project" value="InterPro"/>
</dbReference>
<sequence length="173" mass="19514">MVRLKHRYILFDIVYPPSGNPQSGEQRRKFAAFSRSPKDCLLQLHSASPSSVSARNIVLLLKRVVEDHFGESAAGTVGLLITVKYFSNKTSTGIVRCSRTDFEKLVAAMALVNKIENLDVVMRCVHVSGTIRKCEEFSILRNRQLMMDMGKGEDTDTLKNLMRHFGRGDHEQT</sequence>